<name>A0AAE0LHH8_9CHLO</name>
<dbReference type="Gene3D" id="2.160.20.80">
    <property type="entry name" value="E3 ubiquitin-protein ligase SopA"/>
    <property type="match status" value="1"/>
</dbReference>
<proteinExistence type="predicted"/>
<comment type="caution">
    <text evidence="2">The sequence shown here is derived from an EMBL/GenBank/DDBJ whole genome shotgun (WGS) entry which is preliminary data.</text>
</comment>
<evidence type="ECO:0000313" key="3">
    <source>
        <dbReference type="Proteomes" id="UP001190700"/>
    </source>
</evidence>
<dbReference type="Proteomes" id="UP001190700">
    <property type="component" value="Unassembled WGS sequence"/>
</dbReference>
<organism evidence="2 3">
    <name type="scientific">Cymbomonas tetramitiformis</name>
    <dbReference type="NCBI Taxonomy" id="36881"/>
    <lineage>
        <taxon>Eukaryota</taxon>
        <taxon>Viridiplantae</taxon>
        <taxon>Chlorophyta</taxon>
        <taxon>Pyramimonadophyceae</taxon>
        <taxon>Pyramimonadales</taxon>
        <taxon>Pyramimonadaceae</taxon>
        <taxon>Cymbomonas</taxon>
    </lineage>
</organism>
<accession>A0AAE0LHH8</accession>
<dbReference type="Pfam" id="PF00805">
    <property type="entry name" value="Pentapeptide"/>
    <property type="match status" value="1"/>
</dbReference>
<dbReference type="EMBL" id="LGRX02002029">
    <property type="protein sequence ID" value="KAK3284974.1"/>
    <property type="molecule type" value="Genomic_DNA"/>
</dbReference>
<reference evidence="2 3" key="1">
    <citation type="journal article" date="2015" name="Genome Biol. Evol.">
        <title>Comparative Genomics of a Bacterivorous Green Alga Reveals Evolutionary Causalities and Consequences of Phago-Mixotrophic Mode of Nutrition.</title>
        <authorList>
            <person name="Burns J.A."/>
            <person name="Paasch A."/>
            <person name="Narechania A."/>
            <person name="Kim E."/>
        </authorList>
    </citation>
    <scope>NUCLEOTIDE SEQUENCE [LARGE SCALE GENOMIC DNA]</scope>
    <source>
        <strain evidence="2 3">PLY_AMNH</strain>
    </source>
</reference>
<sequence length="289" mass="32645">MYKECCNRFFNTFMDCKLEDFAMATFLDPQRKSFKFKYVNRWKRGTLTGQQGIAWAKRAYEENWKTKHAAGEDDSSQRQNKVMPAGRESFLSDSEDEDEVSDLVQVEEDPALGWTSSKGVKAVNIRPLKREKECASKRTQMMCLANKSSRLEKQKEDLVANGRIITSADTARVLLAGYDLCKADLTKADLSCAYLCWTDLSNAKLEEAVLIKARCVEQSLRRRICLEQSLRRINFFTSATNTPCDMGTNFPFDFHTKAGLSGSAGTLLKQFSTAFLGHNKPPVAFMATT</sequence>
<evidence type="ECO:0000256" key="1">
    <source>
        <dbReference type="SAM" id="MobiDB-lite"/>
    </source>
</evidence>
<dbReference type="SUPFAM" id="SSF141571">
    <property type="entry name" value="Pentapeptide repeat-like"/>
    <property type="match status" value="1"/>
</dbReference>
<dbReference type="InterPro" id="IPR001646">
    <property type="entry name" value="5peptide_repeat"/>
</dbReference>
<keyword evidence="3" id="KW-1185">Reference proteome</keyword>
<protein>
    <submittedName>
        <fullName evidence="2">Uncharacterized protein</fullName>
    </submittedName>
</protein>
<evidence type="ECO:0000313" key="2">
    <source>
        <dbReference type="EMBL" id="KAK3284974.1"/>
    </source>
</evidence>
<dbReference type="AlphaFoldDB" id="A0AAE0LHH8"/>
<feature type="region of interest" description="Disordered" evidence="1">
    <location>
        <begin position="67"/>
        <end position="97"/>
    </location>
</feature>
<gene>
    <name evidence="2" type="ORF">CYMTET_7393</name>
</gene>